<dbReference type="InterPro" id="IPR037401">
    <property type="entry name" value="SnoaL-like"/>
</dbReference>
<organism evidence="2 3">
    <name type="scientific">Cytophaga hutchinsonii (strain ATCC 33406 / DSM 1761 / CIP 103989 / NBRC 15051 / NCIMB 9469 / D465)</name>
    <dbReference type="NCBI Taxonomy" id="269798"/>
    <lineage>
        <taxon>Bacteria</taxon>
        <taxon>Pseudomonadati</taxon>
        <taxon>Bacteroidota</taxon>
        <taxon>Cytophagia</taxon>
        <taxon>Cytophagales</taxon>
        <taxon>Cytophagaceae</taxon>
        <taxon>Cytophaga</taxon>
    </lineage>
</organism>
<dbReference type="Proteomes" id="UP000001822">
    <property type="component" value="Chromosome"/>
</dbReference>
<evidence type="ECO:0000313" key="3">
    <source>
        <dbReference type="Proteomes" id="UP000001822"/>
    </source>
</evidence>
<dbReference type="Gene3D" id="3.10.450.50">
    <property type="match status" value="1"/>
</dbReference>
<gene>
    <name evidence="2" type="ordered locus">CHU_0736</name>
</gene>
<evidence type="ECO:0000259" key="1">
    <source>
        <dbReference type="Pfam" id="PF12680"/>
    </source>
</evidence>
<sequence length="113" mass="13238">MKTQITTRDLVLEFIHALNTENFPAAKKRLNENFTFNGPMGHREGSERYMNDMEKMKFKYVVHKMFEEGNDVCLIYDINMNGKTIAASGLYHLEKGEITSLHVYFDPRPLFEE</sequence>
<dbReference type="EMBL" id="CP000383">
    <property type="protein sequence ID" value="ABG58023.1"/>
    <property type="molecule type" value="Genomic_DNA"/>
</dbReference>
<feature type="domain" description="SnoaL-like" evidence="1">
    <location>
        <begin position="11"/>
        <end position="100"/>
    </location>
</feature>
<accession>A0A6N4SP05</accession>
<protein>
    <recommendedName>
        <fullName evidence="1">SnoaL-like domain-containing protein</fullName>
    </recommendedName>
</protein>
<reference evidence="2 3" key="1">
    <citation type="journal article" date="2007" name="Appl. Environ. Microbiol.">
        <title>Genome sequence of the cellulolytic gliding bacterium Cytophaga hutchinsonii.</title>
        <authorList>
            <person name="Xie G."/>
            <person name="Bruce D.C."/>
            <person name="Challacombe J.F."/>
            <person name="Chertkov O."/>
            <person name="Detter J.C."/>
            <person name="Gilna P."/>
            <person name="Han C.S."/>
            <person name="Lucas S."/>
            <person name="Misra M."/>
            <person name="Myers G.L."/>
            <person name="Richardson P."/>
            <person name="Tapia R."/>
            <person name="Thayer N."/>
            <person name="Thompson L.S."/>
            <person name="Brettin T.S."/>
            <person name="Henrissat B."/>
            <person name="Wilson D.B."/>
            <person name="McBride M.J."/>
        </authorList>
    </citation>
    <scope>NUCLEOTIDE SEQUENCE [LARGE SCALE GENOMIC DNA]</scope>
    <source>
        <strain evidence="3">ATCC 33406 / DSM 1761 / CIP 103989 / NBRC 15051 / NCIMB 9469 / D465</strain>
    </source>
</reference>
<keyword evidence="3" id="KW-1185">Reference proteome</keyword>
<dbReference type="SMR" id="A0A6N4SP05"/>
<dbReference type="AlphaFoldDB" id="A0A6N4SP05"/>
<proteinExistence type="predicted"/>
<name>A0A6N4SP05_CYTH3</name>
<dbReference type="InterPro" id="IPR032710">
    <property type="entry name" value="NTF2-like_dom_sf"/>
</dbReference>
<evidence type="ECO:0000313" key="2">
    <source>
        <dbReference type="EMBL" id="ABG58023.1"/>
    </source>
</evidence>
<dbReference type="OrthoDB" id="795653at2"/>
<dbReference type="SUPFAM" id="SSF54427">
    <property type="entry name" value="NTF2-like"/>
    <property type="match status" value="1"/>
</dbReference>
<dbReference type="KEGG" id="chu:CHU_0736"/>
<dbReference type="RefSeq" id="WP_011584139.1">
    <property type="nucleotide sequence ID" value="NC_008255.1"/>
</dbReference>
<dbReference type="Pfam" id="PF12680">
    <property type="entry name" value="SnoaL_2"/>
    <property type="match status" value="1"/>
</dbReference>